<name>A0A074LSI1_9BACL</name>
<organism evidence="1 2">
    <name type="scientific">Tumebacillus flagellatus</name>
    <dbReference type="NCBI Taxonomy" id="1157490"/>
    <lineage>
        <taxon>Bacteria</taxon>
        <taxon>Bacillati</taxon>
        <taxon>Bacillota</taxon>
        <taxon>Bacilli</taxon>
        <taxon>Bacillales</taxon>
        <taxon>Alicyclobacillaceae</taxon>
        <taxon>Tumebacillus</taxon>
    </lineage>
</organism>
<proteinExistence type="predicted"/>
<sequence length="71" mass="8167">MWRVNQKRFLRSGKLTNLTLDQTYGFVVNKENQVELYGHGKQRVNPKVPAYLKARIVAISNGTLPLPRVSR</sequence>
<dbReference type="EMBL" id="JMIR01000012">
    <property type="protein sequence ID" value="KEO83445.1"/>
    <property type="molecule type" value="Genomic_DNA"/>
</dbReference>
<dbReference type="AlphaFoldDB" id="A0A074LSI1"/>
<evidence type="ECO:0000313" key="1">
    <source>
        <dbReference type="EMBL" id="KEO83445.1"/>
    </source>
</evidence>
<protein>
    <submittedName>
        <fullName evidence="1">Uncharacterized protein</fullName>
    </submittedName>
</protein>
<evidence type="ECO:0000313" key="2">
    <source>
        <dbReference type="Proteomes" id="UP000027931"/>
    </source>
</evidence>
<gene>
    <name evidence="1" type="ORF">EL26_10765</name>
</gene>
<accession>A0A074LSI1</accession>
<keyword evidence="2" id="KW-1185">Reference proteome</keyword>
<comment type="caution">
    <text evidence="1">The sequence shown here is derived from an EMBL/GenBank/DDBJ whole genome shotgun (WGS) entry which is preliminary data.</text>
</comment>
<dbReference type="Proteomes" id="UP000027931">
    <property type="component" value="Unassembled WGS sequence"/>
</dbReference>
<reference evidence="1 2" key="1">
    <citation type="journal article" date="2013" name="Int. J. Syst. Evol. Microbiol.">
        <title>Tumebacillus flagellatus sp. nov., an alpha-amylase/pullulanase-producing bacterium isolated from cassava wastewater.</title>
        <authorList>
            <person name="Wang Q."/>
            <person name="Xie N."/>
            <person name="Qin Y."/>
            <person name="Shen N."/>
            <person name="Zhu J."/>
            <person name="Mi H."/>
            <person name="Huang R."/>
        </authorList>
    </citation>
    <scope>NUCLEOTIDE SEQUENCE [LARGE SCALE GENOMIC DNA]</scope>
    <source>
        <strain evidence="1 2">GST4</strain>
    </source>
</reference>